<comment type="caution">
    <text evidence="2">The sequence shown here is derived from an EMBL/GenBank/DDBJ whole genome shotgun (WGS) entry which is preliminary data.</text>
</comment>
<proteinExistence type="predicted"/>
<feature type="compositionally biased region" description="Basic and acidic residues" evidence="1">
    <location>
        <begin position="169"/>
        <end position="183"/>
    </location>
</feature>
<reference evidence="2 3" key="1">
    <citation type="submission" date="2018-03" db="EMBL/GenBank/DDBJ databases">
        <title>Genomes of Pezizomycetes fungi and the evolution of truffles.</title>
        <authorList>
            <person name="Murat C."/>
            <person name="Payen T."/>
            <person name="Noel B."/>
            <person name="Kuo A."/>
            <person name="Martin F.M."/>
        </authorList>
    </citation>
    <scope>NUCLEOTIDE SEQUENCE [LARGE SCALE GENOMIC DNA]</scope>
    <source>
        <strain evidence="2">091103-1</strain>
    </source>
</reference>
<dbReference type="AlphaFoldDB" id="A0A317SKP6"/>
<keyword evidence="3" id="KW-1185">Reference proteome</keyword>
<protein>
    <submittedName>
        <fullName evidence="2">Uncharacterized protein</fullName>
    </submittedName>
</protein>
<feature type="region of interest" description="Disordered" evidence="1">
    <location>
        <begin position="162"/>
        <end position="187"/>
    </location>
</feature>
<feature type="compositionally biased region" description="Basic and acidic residues" evidence="1">
    <location>
        <begin position="80"/>
        <end position="90"/>
    </location>
</feature>
<dbReference type="OrthoDB" id="5412183at2759"/>
<evidence type="ECO:0000256" key="1">
    <source>
        <dbReference type="SAM" id="MobiDB-lite"/>
    </source>
</evidence>
<accession>A0A317SKP6</accession>
<name>A0A317SKP6_9PEZI</name>
<dbReference type="Proteomes" id="UP000246991">
    <property type="component" value="Unassembled WGS sequence"/>
</dbReference>
<organism evidence="2 3">
    <name type="scientific">Tuber magnatum</name>
    <name type="common">white Piedmont truffle</name>
    <dbReference type="NCBI Taxonomy" id="42249"/>
    <lineage>
        <taxon>Eukaryota</taxon>
        <taxon>Fungi</taxon>
        <taxon>Dikarya</taxon>
        <taxon>Ascomycota</taxon>
        <taxon>Pezizomycotina</taxon>
        <taxon>Pezizomycetes</taxon>
        <taxon>Pezizales</taxon>
        <taxon>Tuberaceae</taxon>
        <taxon>Tuber</taxon>
    </lineage>
</organism>
<sequence>MSYLVMPEDLLPGGDSLEPSPPRKGRKSPKLAKGYPLIALPPQVVAEPYIPIVPRDIPDPSTPVPSRKKGKKWLTLPLADPDRAAIRDYNEAPYSAEQAEKEKKGNEKSAGGDPGTKEQAVEPSIRRNLNSRRVSAPVTIRNPADMSEVELTKLVRPSTTKRYSTVKTKKAEEKKVGQMEGKRQAKSALEETPIAPLLEGTVPDEEYFTTLPLALDRAWGLRGERDKVVDGTGVEGSNGNRFSGESGVWGARAPSAAVPPTTRKNDNLITEQELFIYNQNAMPITNGYGPIRGPQAEPIDGRMLATYLEDHRGRPADPANPIPSITHRLAALEDAFRKLASSTNVDTKLREDLQIVTRDFQNKALAEMTVLGANLQTLQNTVANIIRRQDTVEDAIVCRMQKFEEDLLQDMAVSGRVVDQFRELRNETSDRFGELKQLRKDVDSLQAESVQCRFRTEHLWNNRAYGGNSQRAGATERSG</sequence>
<evidence type="ECO:0000313" key="2">
    <source>
        <dbReference type="EMBL" id="PWW74999.1"/>
    </source>
</evidence>
<evidence type="ECO:0000313" key="3">
    <source>
        <dbReference type="Proteomes" id="UP000246991"/>
    </source>
</evidence>
<gene>
    <name evidence="2" type="ORF">C7212DRAFT_345622</name>
</gene>
<feature type="region of interest" description="Disordered" evidence="1">
    <location>
        <begin position="230"/>
        <end position="263"/>
    </location>
</feature>
<dbReference type="EMBL" id="PYWC01000053">
    <property type="protein sequence ID" value="PWW74999.1"/>
    <property type="molecule type" value="Genomic_DNA"/>
</dbReference>
<feature type="region of interest" description="Disordered" evidence="1">
    <location>
        <begin position="1"/>
        <end position="34"/>
    </location>
</feature>
<feature type="compositionally biased region" description="Basic and acidic residues" evidence="1">
    <location>
        <begin position="98"/>
        <end position="107"/>
    </location>
</feature>
<feature type="region of interest" description="Disordered" evidence="1">
    <location>
        <begin position="53"/>
        <end position="133"/>
    </location>
</feature>